<protein>
    <submittedName>
        <fullName evidence="3">Uncharacterized protein</fullName>
    </submittedName>
</protein>
<feature type="transmembrane region" description="Helical" evidence="2">
    <location>
        <begin position="145"/>
        <end position="162"/>
    </location>
</feature>
<sequence>MDNRTTTQKSPEGQTNQTEQSQHVNTSTSFQHLKVLPTPLSERQAEENQPLITPFQDLRALPISLSHSQCVQYKHELLICGGKNKSVCYSYHTIENEYRFIIIALYQIQKMGKDKKRLKQIKEIMKCCCFVKRQDYQLNMMKIKILFNFVNYLFVMILHHYLNDMCVSVIPFCSLVDVMLVDVMLQN</sequence>
<evidence type="ECO:0000256" key="1">
    <source>
        <dbReference type="SAM" id="MobiDB-lite"/>
    </source>
</evidence>
<gene>
    <name evidence="3" type="ORF">RFI_34516</name>
</gene>
<evidence type="ECO:0000256" key="2">
    <source>
        <dbReference type="SAM" id="Phobius"/>
    </source>
</evidence>
<feature type="region of interest" description="Disordered" evidence="1">
    <location>
        <begin position="1"/>
        <end position="28"/>
    </location>
</feature>
<keyword evidence="4" id="KW-1185">Reference proteome</keyword>
<name>X6LP48_RETFI</name>
<comment type="caution">
    <text evidence="3">The sequence shown here is derived from an EMBL/GenBank/DDBJ whole genome shotgun (WGS) entry which is preliminary data.</text>
</comment>
<evidence type="ECO:0000313" key="3">
    <source>
        <dbReference type="EMBL" id="ETO02897.1"/>
    </source>
</evidence>
<dbReference type="Proteomes" id="UP000023152">
    <property type="component" value="Unassembled WGS sequence"/>
</dbReference>
<keyword evidence="2" id="KW-1133">Transmembrane helix</keyword>
<proteinExistence type="predicted"/>
<keyword evidence="2" id="KW-0472">Membrane</keyword>
<dbReference type="AlphaFoldDB" id="X6LP48"/>
<organism evidence="3 4">
    <name type="scientific">Reticulomyxa filosa</name>
    <dbReference type="NCBI Taxonomy" id="46433"/>
    <lineage>
        <taxon>Eukaryota</taxon>
        <taxon>Sar</taxon>
        <taxon>Rhizaria</taxon>
        <taxon>Retaria</taxon>
        <taxon>Foraminifera</taxon>
        <taxon>Monothalamids</taxon>
        <taxon>Reticulomyxidae</taxon>
        <taxon>Reticulomyxa</taxon>
    </lineage>
</organism>
<reference evidence="3 4" key="1">
    <citation type="journal article" date="2013" name="Curr. Biol.">
        <title>The Genome of the Foraminiferan Reticulomyxa filosa.</title>
        <authorList>
            <person name="Glockner G."/>
            <person name="Hulsmann N."/>
            <person name="Schleicher M."/>
            <person name="Noegel A.A."/>
            <person name="Eichinger L."/>
            <person name="Gallinger C."/>
            <person name="Pawlowski J."/>
            <person name="Sierra R."/>
            <person name="Euteneuer U."/>
            <person name="Pillet L."/>
            <person name="Moustafa A."/>
            <person name="Platzer M."/>
            <person name="Groth M."/>
            <person name="Szafranski K."/>
            <person name="Schliwa M."/>
        </authorList>
    </citation>
    <scope>NUCLEOTIDE SEQUENCE [LARGE SCALE GENOMIC DNA]</scope>
</reference>
<keyword evidence="2" id="KW-0812">Transmembrane</keyword>
<accession>X6LP48</accession>
<dbReference type="EMBL" id="ASPP01034650">
    <property type="protein sequence ID" value="ETO02897.1"/>
    <property type="molecule type" value="Genomic_DNA"/>
</dbReference>
<evidence type="ECO:0000313" key="4">
    <source>
        <dbReference type="Proteomes" id="UP000023152"/>
    </source>
</evidence>